<evidence type="ECO:0000313" key="6">
    <source>
        <dbReference type="Proteomes" id="UP001595850"/>
    </source>
</evidence>
<dbReference type="Gene3D" id="3.10.490.10">
    <property type="entry name" value="Gamma-glutamyl cyclotransferase-like"/>
    <property type="match status" value="1"/>
</dbReference>
<keyword evidence="1 5" id="KW-0808">Transferase</keyword>
<dbReference type="CDD" id="cd06661">
    <property type="entry name" value="GGCT_like"/>
    <property type="match status" value="1"/>
</dbReference>
<dbReference type="PANTHER" id="PTHR31544:SF2">
    <property type="entry name" value="AIG2-LIKE PROTEIN D"/>
    <property type="match status" value="1"/>
</dbReference>
<keyword evidence="5" id="KW-0012">Acyltransferase</keyword>
<feature type="region of interest" description="Disordered" evidence="3">
    <location>
        <begin position="1"/>
        <end position="23"/>
    </location>
</feature>
<dbReference type="InterPro" id="IPR036568">
    <property type="entry name" value="GGCT-like_sf"/>
</dbReference>
<dbReference type="PANTHER" id="PTHR31544">
    <property type="entry name" value="AIG2-LIKE PROTEIN D"/>
    <property type="match status" value="1"/>
</dbReference>
<feature type="compositionally biased region" description="Gly residues" evidence="3">
    <location>
        <begin position="10"/>
        <end position="21"/>
    </location>
</feature>
<dbReference type="Proteomes" id="UP001595850">
    <property type="component" value="Unassembled WGS sequence"/>
</dbReference>
<comment type="caution">
    <text evidence="5">The sequence shown here is derived from an EMBL/GenBank/DDBJ whole genome shotgun (WGS) entry which is preliminary data.</text>
</comment>
<sequence>MQDAGEVRVGAGGAGDMGRGPSGESAEERALFVYGTLMFPEVLRALLGRVPESAPAVAEGWRAARLPGQVYPVLVPAGEGTARGLLITGLTAAEWRVLDEYEGPMYELRPVELTDGRRGHAYVTVDPAAAAPDDWDAERFVAEHLDAYLGECGPPETDGRAP</sequence>
<evidence type="ECO:0000256" key="3">
    <source>
        <dbReference type="SAM" id="MobiDB-lite"/>
    </source>
</evidence>
<evidence type="ECO:0000313" key="5">
    <source>
        <dbReference type="EMBL" id="MFC4062017.1"/>
    </source>
</evidence>
<dbReference type="RefSeq" id="WP_377292738.1">
    <property type="nucleotide sequence ID" value="NZ_JBHSBM010000040.1"/>
</dbReference>
<evidence type="ECO:0000256" key="2">
    <source>
        <dbReference type="ARBA" id="ARBA00030602"/>
    </source>
</evidence>
<dbReference type="EMBL" id="JBHSBM010000040">
    <property type="protein sequence ID" value="MFC4062017.1"/>
    <property type="molecule type" value="Genomic_DNA"/>
</dbReference>
<protein>
    <recommendedName>
        <fullName evidence="2">Putative gamma-glutamylcyclotransferase</fullName>
    </recommendedName>
</protein>
<dbReference type="InterPro" id="IPR009288">
    <property type="entry name" value="AIG2-like_dom"/>
</dbReference>
<dbReference type="SUPFAM" id="SSF110857">
    <property type="entry name" value="Gamma-glutamyl cyclotransferase-like"/>
    <property type="match status" value="1"/>
</dbReference>
<evidence type="ECO:0000259" key="4">
    <source>
        <dbReference type="Pfam" id="PF06094"/>
    </source>
</evidence>
<keyword evidence="6" id="KW-1185">Reference proteome</keyword>
<feature type="domain" description="Gamma-glutamylcyclotransferase AIG2-like" evidence="4">
    <location>
        <begin position="31"/>
        <end position="124"/>
    </location>
</feature>
<evidence type="ECO:0000256" key="1">
    <source>
        <dbReference type="ARBA" id="ARBA00022679"/>
    </source>
</evidence>
<dbReference type="Pfam" id="PF06094">
    <property type="entry name" value="GGACT"/>
    <property type="match status" value="1"/>
</dbReference>
<accession>A0ABV8ID68</accession>
<dbReference type="InterPro" id="IPR013024">
    <property type="entry name" value="GGCT-like"/>
</dbReference>
<proteinExistence type="predicted"/>
<name>A0ABV8ID68_9ACTN</name>
<organism evidence="5 6">
    <name type="scientific">Planomonospora corallina</name>
    <dbReference type="NCBI Taxonomy" id="1806052"/>
    <lineage>
        <taxon>Bacteria</taxon>
        <taxon>Bacillati</taxon>
        <taxon>Actinomycetota</taxon>
        <taxon>Actinomycetes</taxon>
        <taxon>Streptosporangiales</taxon>
        <taxon>Streptosporangiaceae</taxon>
        <taxon>Planomonospora</taxon>
    </lineage>
</organism>
<reference evidence="6" key="1">
    <citation type="journal article" date="2019" name="Int. J. Syst. Evol. Microbiol.">
        <title>The Global Catalogue of Microorganisms (GCM) 10K type strain sequencing project: providing services to taxonomists for standard genome sequencing and annotation.</title>
        <authorList>
            <consortium name="The Broad Institute Genomics Platform"/>
            <consortium name="The Broad Institute Genome Sequencing Center for Infectious Disease"/>
            <person name="Wu L."/>
            <person name="Ma J."/>
        </authorList>
    </citation>
    <scope>NUCLEOTIDE SEQUENCE [LARGE SCALE GENOMIC DNA]</scope>
    <source>
        <strain evidence="6">TBRC 4489</strain>
    </source>
</reference>
<dbReference type="InterPro" id="IPR045038">
    <property type="entry name" value="AIG2-like"/>
</dbReference>
<dbReference type="GO" id="GO:0016746">
    <property type="term" value="F:acyltransferase activity"/>
    <property type="evidence" value="ECO:0007669"/>
    <property type="project" value="UniProtKB-KW"/>
</dbReference>
<gene>
    <name evidence="5" type="ORF">ACFOWE_27260</name>
</gene>